<name>A0A8E2AKH0_9APHY</name>
<dbReference type="Gene3D" id="1.10.600.10">
    <property type="entry name" value="Farnesyl Diphosphate Synthase"/>
    <property type="match status" value="1"/>
</dbReference>
<keyword evidence="5 6" id="KW-0456">Lyase</keyword>
<dbReference type="GO" id="GO:0010333">
    <property type="term" value="F:terpene synthase activity"/>
    <property type="evidence" value="ECO:0007669"/>
    <property type="project" value="InterPro"/>
</dbReference>
<dbReference type="OrthoDB" id="2861623at2759"/>
<protein>
    <recommendedName>
        <fullName evidence="6">Terpene synthase</fullName>
        <ecNumber evidence="6">4.2.3.-</ecNumber>
    </recommendedName>
</protein>
<gene>
    <name evidence="7" type="ORF">OBBRIDRAFT_828470</name>
</gene>
<dbReference type="SFLD" id="SFLDS00005">
    <property type="entry name" value="Isoprenoid_Synthase_Type_I"/>
    <property type="match status" value="1"/>
</dbReference>
<comment type="cofactor">
    <cofactor evidence="1 6">
        <name>Mg(2+)</name>
        <dbReference type="ChEBI" id="CHEBI:18420"/>
    </cofactor>
</comment>
<proteinExistence type="inferred from homology"/>
<comment type="similarity">
    <text evidence="2 6">Belongs to the terpene synthase family.</text>
</comment>
<dbReference type="EMBL" id="KV722541">
    <property type="protein sequence ID" value="OCH86166.1"/>
    <property type="molecule type" value="Genomic_DNA"/>
</dbReference>
<dbReference type="Proteomes" id="UP000250043">
    <property type="component" value="Unassembled WGS sequence"/>
</dbReference>
<keyword evidence="4 6" id="KW-0460">Magnesium</keyword>
<dbReference type="SFLD" id="SFLDG01020">
    <property type="entry name" value="Terpene_Cyclase_Like_2"/>
    <property type="match status" value="1"/>
</dbReference>
<keyword evidence="8" id="KW-1185">Reference proteome</keyword>
<dbReference type="InterPro" id="IPR008949">
    <property type="entry name" value="Isoprenoid_synthase_dom_sf"/>
</dbReference>
<evidence type="ECO:0000256" key="3">
    <source>
        <dbReference type="ARBA" id="ARBA00022723"/>
    </source>
</evidence>
<dbReference type="InterPro" id="IPR034686">
    <property type="entry name" value="Terpene_cyclase-like_2"/>
</dbReference>
<dbReference type="Pfam" id="PF19086">
    <property type="entry name" value="Terpene_syn_C_2"/>
    <property type="match status" value="1"/>
</dbReference>
<dbReference type="PANTHER" id="PTHR35201">
    <property type="entry name" value="TERPENE SYNTHASE"/>
    <property type="match status" value="1"/>
</dbReference>
<accession>A0A8E2AKH0</accession>
<evidence type="ECO:0000256" key="2">
    <source>
        <dbReference type="ARBA" id="ARBA00006333"/>
    </source>
</evidence>
<sequence>MSPPPVPAWIILPDLIALCPFEGSINTHYPEAAHESSAWIDSFKMFKDRKREFFLQGGSELLCAHVFPYADYDKFRTCCDFINVLFTMDEISDDQDEKDAHKTGLVLLNALREPEWDDGTKLAKMCRELRNRLARDSGPICYRRLVQLCSDYINAVAVEAGLRARGVVLEVDAYVRLRRDNSAVRFSFGLFGSILGVDLPDEVYENPVFSRMNDAAIDMVCWANDLYSYNMEQAMGHTTNNIITVLMEHGHVDLQNAVDLVGGHWDELMNNFLANKKSLPSWGPELDLKVAAYIKGMEYWVVGNLHWSFRTVRYFGRAREEVQRTRIVHLAKRRFDLEGSEDKGLY</sequence>
<evidence type="ECO:0000256" key="1">
    <source>
        <dbReference type="ARBA" id="ARBA00001946"/>
    </source>
</evidence>
<evidence type="ECO:0000256" key="4">
    <source>
        <dbReference type="ARBA" id="ARBA00022842"/>
    </source>
</evidence>
<dbReference type="GO" id="GO:0046872">
    <property type="term" value="F:metal ion binding"/>
    <property type="evidence" value="ECO:0007669"/>
    <property type="project" value="UniProtKB-KW"/>
</dbReference>
<dbReference type="AlphaFoldDB" id="A0A8E2AKH0"/>
<evidence type="ECO:0000313" key="7">
    <source>
        <dbReference type="EMBL" id="OCH86166.1"/>
    </source>
</evidence>
<dbReference type="EC" id="4.2.3.-" evidence="6"/>
<dbReference type="SUPFAM" id="SSF48576">
    <property type="entry name" value="Terpenoid synthases"/>
    <property type="match status" value="1"/>
</dbReference>
<reference evidence="7 8" key="1">
    <citation type="submission" date="2016-07" db="EMBL/GenBank/DDBJ databases">
        <title>Draft genome of the white-rot fungus Obba rivulosa 3A-2.</title>
        <authorList>
            <consortium name="DOE Joint Genome Institute"/>
            <person name="Miettinen O."/>
            <person name="Riley R."/>
            <person name="Acob R."/>
            <person name="Barry K."/>
            <person name="Cullen D."/>
            <person name="De Vries R."/>
            <person name="Hainaut M."/>
            <person name="Hatakka A."/>
            <person name="Henrissat B."/>
            <person name="Hilden K."/>
            <person name="Kuo R."/>
            <person name="Labutti K."/>
            <person name="Lipzen A."/>
            <person name="Makela M.R."/>
            <person name="Sandor L."/>
            <person name="Spatafora J.W."/>
            <person name="Grigoriev I.V."/>
            <person name="Hibbett D.S."/>
        </authorList>
    </citation>
    <scope>NUCLEOTIDE SEQUENCE [LARGE SCALE GENOMIC DNA]</scope>
    <source>
        <strain evidence="7 8">3A-2</strain>
    </source>
</reference>
<dbReference type="PANTHER" id="PTHR35201:SF4">
    <property type="entry name" value="BETA-PINACENE SYNTHASE-RELATED"/>
    <property type="match status" value="1"/>
</dbReference>
<organism evidence="7 8">
    <name type="scientific">Obba rivulosa</name>
    <dbReference type="NCBI Taxonomy" id="1052685"/>
    <lineage>
        <taxon>Eukaryota</taxon>
        <taxon>Fungi</taxon>
        <taxon>Dikarya</taxon>
        <taxon>Basidiomycota</taxon>
        <taxon>Agaricomycotina</taxon>
        <taxon>Agaricomycetes</taxon>
        <taxon>Polyporales</taxon>
        <taxon>Gelatoporiaceae</taxon>
        <taxon>Obba</taxon>
    </lineage>
</organism>
<evidence type="ECO:0000313" key="8">
    <source>
        <dbReference type="Proteomes" id="UP000250043"/>
    </source>
</evidence>
<evidence type="ECO:0000256" key="6">
    <source>
        <dbReference type="RuleBase" id="RU366034"/>
    </source>
</evidence>
<keyword evidence="3 6" id="KW-0479">Metal-binding</keyword>
<dbReference type="GO" id="GO:0008299">
    <property type="term" value="P:isoprenoid biosynthetic process"/>
    <property type="evidence" value="ECO:0007669"/>
    <property type="project" value="UniProtKB-ARBA"/>
</dbReference>
<evidence type="ECO:0000256" key="5">
    <source>
        <dbReference type="ARBA" id="ARBA00023239"/>
    </source>
</evidence>